<protein>
    <submittedName>
        <fullName evidence="1">Uncharacterized protein</fullName>
    </submittedName>
</protein>
<evidence type="ECO:0000313" key="1">
    <source>
        <dbReference type="EMBL" id="GAH16102.1"/>
    </source>
</evidence>
<name>X1D7A7_9ZZZZ</name>
<proteinExistence type="predicted"/>
<comment type="caution">
    <text evidence="1">The sequence shown here is derived from an EMBL/GenBank/DDBJ whole genome shotgun (WGS) entry which is preliminary data.</text>
</comment>
<dbReference type="EMBL" id="BART01030293">
    <property type="protein sequence ID" value="GAH16102.1"/>
    <property type="molecule type" value="Genomic_DNA"/>
</dbReference>
<accession>X1D7A7</accession>
<dbReference type="AlphaFoldDB" id="X1D7A7"/>
<feature type="non-terminal residue" evidence="1">
    <location>
        <position position="44"/>
    </location>
</feature>
<organism evidence="1">
    <name type="scientific">marine sediment metagenome</name>
    <dbReference type="NCBI Taxonomy" id="412755"/>
    <lineage>
        <taxon>unclassified sequences</taxon>
        <taxon>metagenomes</taxon>
        <taxon>ecological metagenomes</taxon>
    </lineage>
</organism>
<sequence length="44" mass="5087">MPLTEATFDKGRATVIIIKAGFNTDKSRYYPADMLKRDYRVFEG</sequence>
<reference evidence="1" key="1">
    <citation type="journal article" date="2014" name="Front. Microbiol.">
        <title>High frequency of phylogenetically diverse reductive dehalogenase-homologous genes in deep subseafloor sedimentary metagenomes.</title>
        <authorList>
            <person name="Kawai M."/>
            <person name="Futagami T."/>
            <person name="Toyoda A."/>
            <person name="Takaki Y."/>
            <person name="Nishi S."/>
            <person name="Hori S."/>
            <person name="Arai W."/>
            <person name="Tsubouchi T."/>
            <person name="Morono Y."/>
            <person name="Uchiyama I."/>
            <person name="Ito T."/>
            <person name="Fujiyama A."/>
            <person name="Inagaki F."/>
            <person name="Takami H."/>
        </authorList>
    </citation>
    <scope>NUCLEOTIDE SEQUENCE</scope>
    <source>
        <strain evidence="1">Expedition CK06-06</strain>
    </source>
</reference>
<gene>
    <name evidence="1" type="ORF">S01H4_52940</name>
</gene>